<comment type="caution">
    <text evidence="5">The sequence shown here is derived from an EMBL/GenBank/DDBJ whole genome shotgun (WGS) entry which is preliminary data.</text>
</comment>
<keyword evidence="2" id="KW-0560">Oxidoreductase</keyword>
<dbReference type="Proteomes" id="UP000037594">
    <property type="component" value="Unassembled WGS sequence"/>
</dbReference>
<dbReference type="SUPFAM" id="SSF51735">
    <property type="entry name" value="NAD(P)-binding Rossmann-fold domains"/>
    <property type="match status" value="1"/>
</dbReference>
<protein>
    <submittedName>
        <fullName evidence="5">Dihydrodipicolinate reductase</fullName>
    </submittedName>
</protein>
<dbReference type="OrthoDB" id="4759936at2"/>
<dbReference type="InterPro" id="IPR045760">
    <property type="entry name" value="DAP_DH_C"/>
</dbReference>
<dbReference type="CDD" id="cd24146">
    <property type="entry name" value="nat-AmDH_N_like"/>
    <property type="match status" value="1"/>
</dbReference>
<organism evidence="5 6">
    <name type="scientific">Mycolicibacterium conceptionense</name>
    <dbReference type="NCBI Taxonomy" id="451644"/>
    <lineage>
        <taxon>Bacteria</taxon>
        <taxon>Bacillati</taxon>
        <taxon>Actinomycetota</taxon>
        <taxon>Actinomycetes</taxon>
        <taxon>Mycobacteriales</taxon>
        <taxon>Mycobacteriaceae</taxon>
        <taxon>Mycolicibacterium</taxon>
    </lineage>
</organism>
<dbReference type="AlphaFoldDB" id="A0A0J8UEK4"/>
<dbReference type="Pfam" id="PF19328">
    <property type="entry name" value="DAP_DH_C"/>
    <property type="match status" value="1"/>
</dbReference>
<dbReference type="InterPro" id="IPR036291">
    <property type="entry name" value="NAD(P)-bd_dom_sf"/>
</dbReference>
<dbReference type="Pfam" id="PF01113">
    <property type="entry name" value="DapB_N"/>
    <property type="match status" value="1"/>
</dbReference>
<evidence type="ECO:0000313" key="6">
    <source>
        <dbReference type="Proteomes" id="UP000037594"/>
    </source>
</evidence>
<proteinExistence type="predicted"/>
<evidence type="ECO:0000259" key="4">
    <source>
        <dbReference type="Pfam" id="PF19328"/>
    </source>
</evidence>
<accession>A0A0J8UEK4</accession>
<dbReference type="GO" id="GO:0009089">
    <property type="term" value="P:lysine biosynthetic process via diaminopimelate"/>
    <property type="evidence" value="ECO:0007669"/>
    <property type="project" value="InterPro"/>
</dbReference>
<name>A0A0J8UEK4_9MYCO</name>
<evidence type="ECO:0000256" key="2">
    <source>
        <dbReference type="ARBA" id="ARBA00023002"/>
    </source>
</evidence>
<reference evidence="5 6" key="1">
    <citation type="submission" date="2015-06" db="EMBL/GenBank/DDBJ databases">
        <title>Genome sequence of Mycobacterium conceptionense strain MLE.</title>
        <authorList>
            <person name="Greninger A.L."/>
            <person name="Cunningham G."/>
            <person name="Chiu C.Y."/>
            <person name="Miller S."/>
        </authorList>
    </citation>
    <scope>NUCLEOTIDE SEQUENCE [LARGE SCALE GENOMIC DNA]</scope>
    <source>
        <strain evidence="5 6">MLE</strain>
    </source>
</reference>
<evidence type="ECO:0000256" key="1">
    <source>
        <dbReference type="ARBA" id="ARBA00022857"/>
    </source>
</evidence>
<feature type="domain" description="2,4-diaminopentanoate dehydrogenase C-terminal" evidence="4">
    <location>
        <begin position="191"/>
        <end position="340"/>
    </location>
</feature>
<dbReference type="InterPro" id="IPR000846">
    <property type="entry name" value="DapB_N"/>
</dbReference>
<sequence length="349" mass="36977">MTFRVVQWTTGNVGRKSVHAIVANTDLELVGCYAWAPDKVGKDVGELCGTEPLGVAATDDVDALLTLRPDCVVYNPMFADVDVLVRILGAGINVVTTSEFINGHNLGDGGDRVIDACKRGGSTIFGSGINPGFIQLFSIVTAGISDRIDRISILESFDTTIYNSPATEIPMGFGYPIDHPELLDITTKGSGIFREAVQPVADALGVDLDAVRCEAAYAQTTEELALPGDWTIAAGCVAGIDVRWVGMAGGRDVIEIRGVWTKGQTLEPAWSTAFGYTVTVEGRPTIKSTLSFEPPPDFVAETIEDFIMLGLTITAMPAITAIPAVVAAPPGIATYNDLPLLLPRGVLHV</sequence>
<dbReference type="PATRIC" id="fig|451644.5.peg.878"/>
<feature type="domain" description="Dihydrodipicolinate reductase N-terminal" evidence="3">
    <location>
        <begin position="10"/>
        <end position="73"/>
    </location>
</feature>
<gene>
    <name evidence="5" type="ORF">ACT17_04360</name>
</gene>
<evidence type="ECO:0000259" key="3">
    <source>
        <dbReference type="Pfam" id="PF01113"/>
    </source>
</evidence>
<keyword evidence="1" id="KW-0521">NADP</keyword>
<dbReference type="GO" id="GO:0008839">
    <property type="term" value="F:4-hydroxy-tetrahydrodipicolinate reductase"/>
    <property type="evidence" value="ECO:0007669"/>
    <property type="project" value="InterPro"/>
</dbReference>
<dbReference type="Gene3D" id="3.40.50.720">
    <property type="entry name" value="NAD(P)-binding Rossmann-like Domain"/>
    <property type="match status" value="1"/>
</dbReference>
<dbReference type="EMBL" id="LFOD01000002">
    <property type="protein sequence ID" value="KMV19953.1"/>
    <property type="molecule type" value="Genomic_DNA"/>
</dbReference>
<dbReference type="RefSeq" id="WP_019347709.1">
    <property type="nucleotide sequence ID" value="NZ_AGSZ01000585.1"/>
</dbReference>
<evidence type="ECO:0000313" key="5">
    <source>
        <dbReference type="EMBL" id="KMV19953.1"/>
    </source>
</evidence>